<gene>
    <name evidence="1" type="ORF">CINCED_3A005625</name>
</gene>
<reference evidence="1 2" key="1">
    <citation type="submission" date="2019-08" db="EMBL/GenBank/DDBJ databases">
        <authorList>
            <person name="Alioto T."/>
            <person name="Alioto T."/>
            <person name="Gomez Garrido J."/>
        </authorList>
    </citation>
    <scope>NUCLEOTIDE SEQUENCE [LARGE SCALE GENOMIC DNA]</scope>
</reference>
<dbReference type="OrthoDB" id="8030979at2759"/>
<sequence>MENCRDISIRQFKLNPVHYYTTPDFAWNVMLRKRLVELELLRYIDKYLMFEQDLDANNLYGWAMSKYLPYKGFKLCNPDLFNTEKILRMKDDQEKGYI</sequence>
<dbReference type="EMBL" id="CABPRJ010001448">
    <property type="protein sequence ID" value="VVC37529.1"/>
    <property type="molecule type" value="Genomic_DNA"/>
</dbReference>
<keyword evidence="2" id="KW-1185">Reference proteome</keyword>
<proteinExistence type="predicted"/>
<evidence type="ECO:0000313" key="2">
    <source>
        <dbReference type="Proteomes" id="UP000325440"/>
    </source>
</evidence>
<organism evidence="1 2">
    <name type="scientific">Cinara cedri</name>
    <dbReference type="NCBI Taxonomy" id="506608"/>
    <lineage>
        <taxon>Eukaryota</taxon>
        <taxon>Metazoa</taxon>
        <taxon>Ecdysozoa</taxon>
        <taxon>Arthropoda</taxon>
        <taxon>Hexapoda</taxon>
        <taxon>Insecta</taxon>
        <taxon>Pterygota</taxon>
        <taxon>Neoptera</taxon>
        <taxon>Paraneoptera</taxon>
        <taxon>Hemiptera</taxon>
        <taxon>Sternorrhyncha</taxon>
        <taxon>Aphidomorpha</taxon>
        <taxon>Aphidoidea</taxon>
        <taxon>Aphididae</taxon>
        <taxon>Lachninae</taxon>
        <taxon>Cinara</taxon>
    </lineage>
</organism>
<name>A0A5E4N0S4_9HEMI</name>
<dbReference type="AlphaFoldDB" id="A0A5E4N0S4"/>
<dbReference type="Proteomes" id="UP000325440">
    <property type="component" value="Unassembled WGS sequence"/>
</dbReference>
<protein>
    <submittedName>
        <fullName evidence="1">Uncharacterized protein</fullName>
    </submittedName>
</protein>
<accession>A0A5E4N0S4</accession>
<evidence type="ECO:0000313" key="1">
    <source>
        <dbReference type="EMBL" id="VVC37529.1"/>
    </source>
</evidence>